<dbReference type="Proteomes" id="UP001169069">
    <property type="component" value="Unassembled WGS sequence"/>
</dbReference>
<evidence type="ECO:0000256" key="6">
    <source>
        <dbReference type="SAM" id="Phobius"/>
    </source>
</evidence>
<keyword evidence="2" id="KW-1003">Cell membrane</keyword>
<comment type="caution">
    <text evidence="7">The sequence shown here is derived from an EMBL/GenBank/DDBJ whole genome shotgun (WGS) entry which is preliminary data.</text>
</comment>
<sequence>MVNIRGYLSSNFTKSFLTIFLPVYFIVSMVFLIQISSLTAKINLTFYDLLKLYMLSLPEIVFYTLPLSFITALSSVLGRLSQDNELIALHSLGIKAKSILKGFFILALLFSLLLLSISFITMPLGVQAYNAFKTEKRAEASFNIIPGKIGQKFGDFYIYVKDKDDKSFQNLVIYNQTKSGEEQFFSSQKGELLQEDGTMLLKLTDGYGYTYTKNKLQEAQYKELKVYDQNREEGFEFKTVLSYWAQGKTDKKRMHKALFNLFISLIPLLSVYLIAAFTIINPRYQKNHTILTTFVVVFILYLIASVFQKNGNLALVLVTSVFLWLVGRWLFNKRVSRYF</sequence>
<feature type="transmembrane region" description="Helical" evidence="6">
    <location>
        <begin position="257"/>
        <end position="277"/>
    </location>
</feature>
<dbReference type="Pfam" id="PF03739">
    <property type="entry name" value="LptF_LptG"/>
    <property type="match status" value="1"/>
</dbReference>
<proteinExistence type="predicted"/>
<feature type="transmembrane region" description="Helical" evidence="6">
    <location>
        <begin position="313"/>
        <end position="331"/>
    </location>
</feature>
<feature type="transmembrane region" description="Helical" evidence="6">
    <location>
        <begin position="99"/>
        <end position="120"/>
    </location>
</feature>
<protein>
    <submittedName>
        <fullName evidence="7">LptF/LptG family permease</fullName>
    </submittedName>
</protein>
<dbReference type="PANTHER" id="PTHR33529">
    <property type="entry name" value="SLR0882 PROTEIN-RELATED"/>
    <property type="match status" value="1"/>
</dbReference>
<keyword evidence="5 6" id="KW-0472">Membrane</keyword>
<evidence type="ECO:0000256" key="4">
    <source>
        <dbReference type="ARBA" id="ARBA00022989"/>
    </source>
</evidence>
<keyword evidence="3 6" id="KW-0812">Transmembrane</keyword>
<evidence type="ECO:0000256" key="2">
    <source>
        <dbReference type="ARBA" id="ARBA00022475"/>
    </source>
</evidence>
<keyword evidence="4 6" id="KW-1133">Transmembrane helix</keyword>
<accession>A0ABT7QXU4</accession>
<feature type="transmembrane region" description="Helical" evidence="6">
    <location>
        <begin position="60"/>
        <end position="78"/>
    </location>
</feature>
<evidence type="ECO:0000313" key="8">
    <source>
        <dbReference type="Proteomes" id="UP001169069"/>
    </source>
</evidence>
<dbReference type="RefSeq" id="WP_289412481.1">
    <property type="nucleotide sequence ID" value="NZ_JAQIBD010000001.1"/>
</dbReference>
<feature type="transmembrane region" description="Helical" evidence="6">
    <location>
        <begin position="16"/>
        <end position="40"/>
    </location>
</feature>
<feature type="transmembrane region" description="Helical" evidence="6">
    <location>
        <begin position="289"/>
        <end position="307"/>
    </location>
</feature>
<evidence type="ECO:0000256" key="5">
    <source>
        <dbReference type="ARBA" id="ARBA00023136"/>
    </source>
</evidence>
<evidence type="ECO:0000256" key="3">
    <source>
        <dbReference type="ARBA" id="ARBA00022692"/>
    </source>
</evidence>
<dbReference type="InterPro" id="IPR005495">
    <property type="entry name" value="LptG/LptF_permease"/>
</dbReference>
<evidence type="ECO:0000256" key="1">
    <source>
        <dbReference type="ARBA" id="ARBA00004651"/>
    </source>
</evidence>
<dbReference type="EMBL" id="JAQIBD010000001">
    <property type="protein sequence ID" value="MDM5271161.1"/>
    <property type="molecule type" value="Genomic_DNA"/>
</dbReference>
<organism evidence="7 8">
    <name type="scientific">Sulfurovum zhangzhouensis</name>
    <dbReference type="NCBI Taxonomy" id="3019067"/>
    <lineage>
        <taxon>Bacteria</taxon>
        <taxon>Pseudomonadati</taxon>
        <taxon>Campylobacterota</taxon>
        <taxon>Epsilonproteobacteria</taxon>
        <taxon>Campylobacterales</taxon>
        <taxon>Sulfurovaceae</taxon>
        <taxon>Sulfurovum</taxon>
    </lineage>
</organism>
<dbReference type="PANTHER" id="PTHR33529:SF7">
    <property type="entry name" value="LIPOPOLYSACCHARIDE EXPORT SYSTEM PERMEASE PROTEIN LPTF"/>
    <property type="match status" value="1"/>
</dbReference>
<keyword evidence="8" id="KW-1185">Reference proteome</keyword>
<reference evidence="7" key="1">
    <citation type="submission" date="2023-01" db="EMBL/GenBank/DDBJ databases">
        <title>Sulfurovum sp. zt1-1 genome assembly.</title>
        <authorList>
            <person name="Wang J."/>
        </authorList>
    </citation>
    <scope>NUCLEOTIDE SEQUENCE</scope>
    <source>
        <strain evidence="7">Zt1-1</strain>
    </source>
</reference>
<name>A0ABT7QXU4_9BACT</name>
<gene>
    <name evidence="7" type="ORF">PGH07_03140</name>
</gene>
<comment type="subcellular location">
    <subcellularLocation>
        <location evidence="1">Cell membrane</location>
        <topology evidence="1">Multi-pass membrane protein</topology>
    </subcellularLocation>
</comment>
<evidence type="ECO:0000313" key="7">
    <source>
        <dbReference type="EMBL" id="MDM5271161.1"/>
    </source>
</evidence>